<comment type="caution">
    <text evidence="2">The sequence shown here is derived from an EMBL/GenBank/DDBJ whole genome shotgun (WGS) entry which is preliminary data.</text>
</comment>
<evidence type="ECO:0000256" key="1">
    <source>
        <dbReference type="SAM" id="MobiDB-lite"/>
    </source>
</evidence>
<accession>A0A7W7ILB0</accession>
<dbReference type="AlphaFoldDB" id="A0A7W7ILB0"/>
<evidence type="ECO:0000313" key="2">
    <source>
        <dbReference type="EMBL" id="MBB4796461.1"/>
    </source>
</evidence>
<evidence type="ECO:0000313" key="3">
    <source>
        <dbReference type="Proteomes" id="UP000539957"/>
    </source>
</evidence>
<dbReference type="RefSeq" id="WP_184265940.1">
    <property type="nucleotide sequence ID" value="NZ_JACHKY010000001.1"/>
</dbReference>
<reference evidence="2 3" key="1">
    <citation type="submission" date="2020-08" db="EMBL/GenBank/DDBJ databases">
        <title>Functional genomics of gut bacteria from endangered species of beetles.</title>
        <authorList>
            <person name="Carlos-Shanley C."/>
        </authorList>
    </citation>
    <scope>NUCLEOTIDE SEQUENCE [LARGE SCALE GENOMIC DNA]</scope>
    <source>
        <strain evidence="2 3">S00123</strain>
    </source>
</reference>
<proteinExistence type="predicted"/>
<name>A0A7W7ILB0_9CAUL</name>
<feature type="region of interest" description="Disordered" evidence="1">
    <location>
        <begin position="286"/>
        <end position="307"/>
    </location>
</feature>
<organism evidence="2 3">
    <name type="scientific">Brevundimonas bullata</name>
    <dbReference type="NCBI Taxonomy" id="13160"/>
    <lineage>
        <taxon>Bacteria</taxon>
        <taxon>Pseudomonadati</taxon>
        <taxon>Pseudomonadota</taxon>
        <taxon>Alphaproteobacteria</taxon>
        <taxon>Caulobacterales</taxon>
        <taxon>Caulobacteraceae</taxon>
        <taxon>Brevundimonas</taxon>
    </lineage>
</organism>
<keyword evidence="3" id="KW-1185">Reference proteome</keyword>
<dbReference type="Proteomes" id="UP000539957">
    <property type="component" value="Unassembled WGS sequence"/>
</dbReference>
<sequence length="318" mass="34335">MTAPAAKSAYLDWLAGAMLGRREATASDAADDLILGYATGYDAADVAPFVRSLRAVFDGPVALVVDQDPALLAFLAEHRIEAVAPATVEGWAPHPVVARFAAFDRLMSERPHARNVLLTDVRDVVFQAAPFEPQPQGLEFFNEYADGVLADHAFNMKYLRGVGGEAVASALADKPCLCVGTVMGPREAMMRFCRTLLMLAAVPRSEIGGAFGADQAACNIAVHLGLIEGEIGPNYGRVATLGLTPTADLRLVDGRIVNPGGGVSPIVHQHDRHPALAAAMHERWGGGMEHRERVRPKSSAERRRKLRDSFMRRLPELR</sequence>
<dbReference type="EMBL" id="JACHKY010000001">
    <property type="protein sequence ID" value="MBB4796461.1"/>
    <property type="molecule type" value="Genomic_DNA"/>
</dbReference>
<protein>
    <submittedName>
        <fullName evidence="2">Uncharacterized protein</fullName>
    </submittedName>
</protein>
<gene>
    <name evidence="2" type="ORF">HNP32_000175</name>
</gene>